<reference evidence="7" key="1">
    <citation type="submission" date="2025-08" db="UniProtKB">
        <authorList>
            <consortium name="RefSeq"/>
        </authorList>
    </citation>
    <scope>IDENTIFICATION</scope>
    <source>
        <tissue evidence="7">Gonads</tissue>
    </source>
</reference>
<dbReference type="InterPro" id="IPR003591">
    <property type="entry name" value="Leu-rich_rpt_typical-subtyp"/>
</dbReference>
<sequence length="650" mass="72704">MLQFSMNSLSLCVVLVTAVLFSLSSGNQICEVVSTADGQYARCERRGLTSPPGDLPNDISTLDLSDNSITSLGRRDMPFAKTDIDPPVDFSTQKYTNLRRLILANNRLSYISPTAFRGLQSLEVLDLSGNNLTSLPDVFTNLTSLRAVYLNNSPHMVRADFRVFTTLRNLEHLSLTGSKIKTIDIKFHIGLKETRLRLLNLTNNGISYIQAYAFKEIETLETVILDQNALSESEIALSLYGLRDSQIKSLSLRNFHDKLTYLTPSTFCNLQSTQIKNLSVAHNFVKSLRAGVFTCVSTLEHLDLSFSFYLESINDRTFHGLRSLKSLNLRAARLRDIPTALGRLRSLEYLDLSNNLIHDLSPSSALRYLRKLKTLLLNENDLKYLTKDSFHGLQSLEFLDCGYNSLASIEDGSFKDLHNLKSLILPEVYVDSLTKEMIQGLENLTVLDLQSSTIRSLSDDVFTETKNLKSINLAGNQLQLISSTFRNLAHLKALRLQNNKIEYFDDHAFTGTNNLTILNLGVNKLKTFPQAIVSSKIQGLQHLNISHNLIATIGGVALDKLHRLRTFDARDNPFECNCDLASFVFWLNSSSAEGKDELWPSPAEYACSSPAPLKGSQIFLQDYSDCQTYPYPDGSKGASTITIPVRLRKG</sequence>
<feature type="signal peptide" evidence="4">
    <location>
        <begin position="1"/>
        <end position="26"/>
    </location>
</feature>
<dbReference type="InParanoid" id="A0A1S3IHZ9"/>
<evidence type="ECO:0000313" key="6">
    <source>
        <dbReference type="Proteomes" id="UP000085678"/>
    </source>
</evidence>
<dbReference type="SUPFAM" id="SSF52058">
    <property type="entry name" value="L domain-like"/>
    <property type="match status" value="2"/>
</dbReference>
<dbReference type="InterPro" id="IPR032675">
    <property type="entry name" value="LRR_dom_sf"/>
</dbReference>
<dbReference type="SMART" id="SM00365">
    <property type="entry name" value="LRR_SD22"/>
    <property type="match status" value="8"/>
</dbReference>
<feature type="domain" description="LRRCT" evidence="5">
    <location>
        <begin position="572"/>
        <end position="627"/>
    </location>
</feature>
<keyword evidence="1" id="KW-0433">Leucine-rich repeat</keyword>
<keyword evidence="6" id="KW-1185">Reference proteome</keyword>
<dbReference type="PROSITE" id="PS51450">
    <property type="entry name" value="LRR"/>
    <property type="match status" value="3"/>
</dbReference>
<accession>A0A1S3IHZ9</accession>
<evidence type="ECO:0000256" key="2">
    <source>
        <dbReference type="ARBA" id="ARBA00022729"/>
    </source>
</evidence>
<dbReference type="PRINTS" id="PR00019">
    <property type="entry name" value="LEURICHRPT"/>
</dbReference>
<dbReference type="PANTHER" id="PTHR24373:SF275">
    <property type="entry name" value="TIR DOMAIN-CONTAINING PROTEIN"/>
    <property type="match status" value="1"/>
</dbReference>
<dbReference type="GO" id="GO:0031012">
    <property type="term" value="C:extracellular matrix"/>
    <property type="evidence" value="ECO:0007669"/>
    <property type="project" value="TreeGrafter"/>
</dbReference>
<dbReference type="Pfam" id="PF13855">
    <property type="entry name" value="LRR_8"/>
    <property type="match status" value="4"/>
</dbReference>
<evidence type="ECO:0000256" key="1">
    <source>
        <dbReference type="ARBA" id="ARBA00022614"/>
    </source>
</evidence>
<dbReference type="GeneID" id="106164479"/>
<organism evidence="6 7">
    <name type="scientific">Lingula anatina</name>
    <name type="common">Brachiopod</name>
    <name type="synonym">Lingula unguis</name>
    <dbReference type="NCBI Taxonomy" id="7574"/>
    <lineage>
        <taxon>Eukaryota</taxon>
        <taxon>Metazoa</taxon>
        <taxon>Spiralia</taxon>
        <taxon>Lophotrochozoa</taxon>
        <taxon>Brachiopoda</taxon>
        <taxon>Linguliformea</taxon>
        <taxon>Lingulata</taxon>
        <taxon>Lingulida</taxon>
        <taxon>Linguloidea</taxon>
        <taxon>Lingulidae</taxon>
        <taxon>Lingula</taxon>
    </lineage>
</organism>
<dbReference type="OrthoDB" id="676979at2759"/>
<evidence type="ECO:0000256" key="4">
    <source>
        <dbReference type="SAM" id="SignalP"/>
    </source>
</evidence>
<dbReference type="PANTHER" id="PTHR24373">
    <property type="entry name" value="SLIT RELATED LEUCINE-RICH REPEAT NEURONAL PROTEIN"/>
    <property type="match status" value="1"/>
</dbReference>
<keyword evidence="3" id="KW-0677">Repeat</keyword>
<dbReference type="FunCoup" id="A0A1S3IHZ9">
    <property type="interactions" value="21"/>
</dbReference>
<dbReference type="InterPro" id="IPR001611">
    <property type="entry name" value="Leu-rich_rpt"/>
</dbReference>
<protein>
    <submittedName>
        <fullName evidence="7">Leucine-rich repeats and immunoglobulin-like domains protein 3</fullName>
    </submittedName>
</protein>
<evidence type="ECO:0000259" key="5">
    <source>
        <dbReference type="SMART" id="SM00082"/>
    </source>
</evidence>
<dbReference type="GO" id="GO:0005615">
    <property type="term" value="C:extracellular space"/>
    <property type="evidence" value="ECO:0007669"/>
    <property type="project" value="TreeGrafter"/>
</dbReference>
<gene>
    <name evidence="7" type="primary">LOC106164479</name>
</gene>
<evidence type="ECO:0000256" key="3">
    <source>
        <dbReference type="ARBA" id="ARBA00022737"/>
    </source>
</evidence>
<dbReference type="InterPro" id="IPR050328">
    <property type="entry name" value="Dev_Immune_Receptor"/>
</dbReference>
<dbReference type="SMART" id="SM00082">
    <property type="entry name" value="LRRCT"/>
    <property type="match status" value="1"/>
</dbReference>
<dbReference type="AlphaFoldDB" id="A0A1S3IHZ9"/>
<evidence type="ECO:0000313" key="7">
    <source>
        <dbReference type="RefSeq" id="XP_013397865.1"/>
    </source>
</evidence>
<feature type="chain" id="PRO_5010373489" evidence="4">
    <location>
        <begin position="27"/>
        <end position="650"/>
    </location>
</feature>
<dbReference type="RefSeq" id="XP_013397865.1">
    <property type="nucleotide sequence ID" value="XM_013542411.2"/>
</dbReference>
<dbReference type="SMART" id="SM00369">
    <property type="entry name" value="LRR_TYP"/>
    <property type="match status" value="13"/>
</dbReference>
<keyword evidence="2 4" id="KW-0732">Signal</keyword>
<dbReference type="Gene3D" id="3.80.10.10">
    <property type="entry name" value="Ribonuclease Inhibitor"/>
    <property type="match status" value="4"/>
</dbReference>
<dbReference type="Proteomes" id="UP000085678">
    <property type="component" value="Unplaced"/>
</dbReference>
<dbReference type="KEGG" id="lak:106164479"/>
<dbReference type="STRING" id="7574.A0A1S3IHZ9"/>
<name>A0A1S3IHZ9_LINAN</name>
<proteinExistence type="predicted"/>
<dbReference type="Pfam" id="PF00560">
    <property type="entry name" value="LRR_1"/>
    <property type="match status" value="1"/>
</dbReference>
<dbReference type="SMART" id="SM00364">
    <property type="entry name" value="LRR_BAC"/>
    <property type="match status" value="4"/>
</dbReference>
<dbReference type="InterPro" id="IPR000483">
    <property type="entry name" value="Cys-rich_flank_reg_C"/>
</dbReference>